<feature type="compositionally biased region" description="Basic and acidic residues" evidence="18">
    <location>
        <begin position="1406"/>
        <end position="1417"/>
    </location>
</feature>
<feature type="compositionally biased region" description="Basic and acidic residues" evidence="18">
    <location>
        <begin position="1010"/>
        <end position="1032"/>
    </location>
</feature>
<evidence type="ECO:0000256" key="11">
    <source>
        <dbReference type="ARBA" id="ARBA00023098"/>
    </source>
</evidence>
<comment type="caution">
    <text evidence="21">The sequence shown here is derived from an EMBL/GenBank/DDBJ whole genome shotgun (WGS) entry which is preliminary data.</text>
</comment>
<dbReference type="GO" id="GO:0004842">
    <property type="term" value="F:ubiquitin-protein transferase activity"/>
    <property type="evidence" value="ECO:0007669"/>
    <property type="project" value="InterPro"/>
</dbReference>
<sequence>MADQSRPKGIDQLSEAIHNLQKSLVCTICLELMTEPTKTRCGHSFCKSCIGNVLRKKSASCPLCKMSLNRRNISKDDHLQICIEKFKKLVTAIKKDSCIDILSHSKQPYDTKESCSYPDARQSSRDSNKETSNKEKSICQLNQNANKQTDKPSTSHGTMINDDNRRYGLNVSKEKQETSSSSRALSGDENDNAIHRPPEFKVRTWLHSFPDNQNTDDLIAKNEILIEDKARPMNPISDDNDESDETGEVSHDGIDASRRSNQDRKRSTDCPKRIDEDSALSQVTKGARQIGEVIEIDSDASELKYKASHARIWAKERREQAARLKSKDIEETVNQGNSSSTTAHDRIAATSQSATNTSTTTEQSTANWSRVIEFGKEMKRARKRKVKKLNVSTEKNKNVPRIVENIKLSPGSKYDSSRIVTTLNKSEKEADQRGQMELHEKNMTDSSKSSYPSMNTSYITLEEGRKIHIMNLNNDQMSKIIGIEKAAEESQDPADLSLTPQKRLTVLTPEKLNESIHETASDVSQTAGSFRSSSCLPVEKQTPGPRETSKGTSSDAVSPQSSTSNKSRLSLRRKLMTSDNKSHDSPPLSQLPLSYRISVDKHGEDIGNRKSVSSPVSMDGKLFDRLKVVRRDLNRDFPYPVKFMQLGTLIRRRNVQYLFLGGTKHERLIPAEVGVTPVYNMQQSASRSEVHVDISFNPWNNSQNSSNSSVVKNIYLENNANSNQAVLKEFPAASSICQASATSTPKKDADSHLNREESGTVVRPSSANQQSDKSIEEVAEESARSLHKVSRADKSAIHRTISHTYPGTSKSIKLLSPDKDSQLKFLEIDSPMSEREKLRRALCPSKSAIKGNNFSEMKSSHLAASTLDKAQEPFIESLCKKKKRMRCASDREMFVDGSSDGNDDSSDSVSSRITIKLDRGSKLSKKTRSSRLDANKKRRLSSPDDQDVEVISSSFEEQDVPEKKLKTSNSDTESTTHVTKNFKRHSDDQCIQRNASITDTTTKKCSARQDSNEDHRTQDITDKWSNEHDATRKRLKESKTSQNSVKSMRTPPEENSADHQSSRSSNAPKIEKPKNTKSSQKSSAKESDMFESSSLFNSENLDYILQLQSKLNTDDNTSKKIADSSNDDIINRVLQIDRSRSNPDACRPPGSTPRNDITRQREKDSREYLLQDTFDEIIANVEQPQSEDFIPCTEQSDRNPNRPSAKQKTSNCLAMTDESCGGAMQETPIVPPSSTNDMFEYYSPRNARKSPATNTSSRNSDKENVACSQKTHGYGSDQRGRKDATVNADVIDTDSHKKIVSKHNVSREKAKFLEERNTWIQSADRLHVDDSEKQRATISGNRSNSKDDTFEHDTLMNITQQQAQLQMLEEDLFGIAARNQARATKVISQNDPSLKEQRTPRKRKQNIQDKNMEPEERSADEDDVVENTPEKKMKNGNKTIESRESTKIRFLSPISRTSEWTPNTSGPNQRARSLLASANTPTKPFEMCPSSPSSSLFHSTPMVAHNSINRSDAFAGSKRTERIESGNILLAKQVDTKTLENVRRQSEKRDLCFVCSSLSPVQITTVKEFAAKYNANYVNQFDRDVSHVIVNTTGEQNAAKSTLKYLQGIAHRKWIVSYRWIEDCIRQQKLLDEIPYEATTQNNVGINGAGPRNSRLREKGLFEDFTFLCVGPYDNVSLRQYQDLLLATGATVVDSFDALAKIRGMKGVVIQDNIHDEKTIEHWYRTGKAAAILVDWIVECIGHYTLFNPTHYTVLSPQDFCAIGYPRELVEDDEESDDNDPM</sequence>
<dbReference type="GO" id="GO:0003677">
    <property type="term" value="F:DNA binding"/>
    <property type="evidence" value="ECO:0007669"/>
    <property type="project" value="InterPro"/>
</dbReference>
<evidence type="ECO:0000313" key="22">
    <source>
        <dbReference type="Proteomes" id="UP000310200"/>
    </source>
</evidence>
<feature type="domain" description="BRCT" evidence="20">
    <location>
        <begin position="1553"/>
        <end position="1638"/>
    </location>
</feature>
<dbReference type="InterPro" id="IPR031099">
    <property type="entry name" value="BRCA1-associated"/>
</dbReference>
<feature type="compositionally biased region" description="Polar residues" evidence="18">
    <location>
        <begin position="763"/>
        <end position="772"/>
    </location>
</feature>
<dbReference type="GO" id="GO:0070531">
    <property type="term" value="C:BRCA1-A complex"/>
    <property type="evidence" value="ECO:0007669"/>
    <property type="project" value="TreeGrafter"/>
</dbReference>
<dbReference type="GO" id="GO:0045944">
    <property type="term" value="P:positive regulation of transcription by RNA polymerase II"/>
    <property type="evidence" value="ECO:0007669"/>
    <property type="project" value="TreeGrafter"/>
</dbReference>
<evidence type="ECO:0000256" key="12">
    <source>
        <dbReference type="ARBA" id="ARBA00023159"/>
    </source>
</evidence>
<feature type="region of interest" description="Disordered" evidence="18">
    <location>
        <begin position="330"/>
        <end position="364"/>
    </location>
</feature>
<dbReference type="SMART" id="SM00292">
    <property type="entry name" value="BRCT"/>
    <property type="match status" value="2"/>
</dbReference>
<keyword evidence="15" id="KW-0234">DNA repair</keyword>
<feature type="region of interest" description="Disordered" evidence="18">
    <location>
        <begin position="1223"/>
        <end position="1283"/>
    </location>
</feature>
<keyword evidence="2" id="KW-1017">Isopeptide bond</keyword>
<dbReference type="Pfam" id="PF13923">
    <property type="entry name" value="zf-C3HC4_2"/>
    <property type="match status" value="1"/>
</dbReference>
<evidence type="ECO:0000256" key="5">
    <source>
        <dbReference type="ARBA" id="ARBA00022737"/>
    </source>
</evidence>
<dbReference type="InterPro" id="IPR011364">
    <property type="entry name" value="BRCA1"/>
</dbReference>
<feature type="compositionally biased region" description="Basic and acidic residues" evidence="18">
    <location>
        <begin position="162"/>
        <end position="177"/>
    </location>
</feature>
<evidence type="ECO:0000256" key="9">
    <source>
        <dbReference type="ARBA" id="ARBA00022833"/>
    </source>
</evidence>
<keyword evidence="12" id="KW-0010">Activator</keyword>
<feature type="compositionally biased region" description="Acidic residues" evidence="18">
    <location>
        <begin position="238"/>
        <end position="247"/>
    </location>
</feature>
<accession>A0A4S2KQ25</accession>
<comment type="subcellular location">
    <subcellularLocation>
        <location evidence="1">Nucleus</location>
    </subcellularLocation>
</comment>
<evidence type="ECO:0000256" key="15">
    <source>
        <dbReference type="ARBA" id="ARBA00023204"/>
    </source>
</evidence>
<dbReference type="Gene3D" id="3.40.50.10190">
    <property type="entry name" value="BRCT domain"/>
    <property type="match status" value="2"/>
</dbReference>
<feature type="region of interest" description="Disordered" evidence="18">
    <location>
        <begin position="229"/>
        <end position="286"/>
    </location>
</feature>
<evidence type="ECO:0000256" key="18">
    <source>
        <dbReference type="SAM" id="MobiDB-lite"/>
    </source>
</evidence>
<dbReference type="GO" id="GO:0000724">
    <property type="term" value="P:double-strand break repair via homologous recombination"/>
    <property type="evidence" value="ECO:0007669"/>
    <property type="project" value="TreeGrafter"/>
</dbReference>
<feature type="region of interest" description="Disordered" evidence="18">
    <location>
        <begin position="108"/>
        <end position="195"/>
    </location>
</feature>
<feature type="region of interest" description="Disordered" evidence="18">
    <location>
        <begin position="999"/>
        <end position="1092"/>
    </location>
</feature>
<keyword evidence="6" id="KW-0227">DNA damage</keyword>
<evidence type="ECO:0000259" key="19">
    <source>
        <dbReference type="PROSITE" id="PS50089"/>
    </source>
</evidence>
<feature type="region of interest" description="Disordered" evidence="18">
    <location>
        <begin position="1384"/>
        <end position="1439"/>
    </location>
</feature>
<keyword evidence="8" id="KW-0276">Fatty acid metabolism</keyword>
<keyword evidence="7 17" id="KW-0863">Zinc-finger</keyword>
<dbReference type="Gene3D" id="3.30.40.10">
    <property type="entry name" value="Zinc/RING finger domain, C3HC4 (zinc finger)"/>
    <property type="match status" value="1"/>
</dbReference>
<feature type="compositionally biased region" description="Polar residues" evidence="18">
    <location>
        <begin position="332"/>
        <end position="342"/>
    </location>
</feature>
<keyword evidence="9" id="KW-0862">Zinc</keyword>
<evidence type="ECO:0000256" key="8">
    <source>
        <dbReference type="ARBA" id="ARBA00022832"/>
    </source>
</evidence>
<feature type="compositionally biased region" description="Basic and acidic residues" evidence="18">
    <location>
        <begin position="426"/>
        <end position="443"/>
    </location>
</feature>
<keyword evidence="4" id="KW-0479">Metal-binding</keyword>
<feature type="region of interest" description="Disordered" evidence="18">
    <location>
        <begin position="741"/>
        <end position="791"/>
    </location>
</feature>
<evidence type="ECO:0000256" key="4">
    <source>
        <dbReference type="ARBA" id="ARBA00022723"/>
    </source>
</evidence>
<feature type="compositionally biased region" description="Polar residues" evidence="18">
    <location>
        <begin position="967"/>
        <end position="979"/>
    </location>
</feature>
<dbReference type="STRING" id="300112.A0A4S2KQ25"/>
<evidence type="ECO:0000256" key="7">
    <source>
        <dbReference type="ARBA" id="ARBA00022771"/>
    </source>
</evidence>
<dbReference type="SUPFAM" id="SSF57850">
    <property type="entry name" value="RING/U-box"/>
    <property type="match status" value="1"/>
</dbReference>
<dbReference type="PANTHER" id="PTHR13763">
    <property type="entry name" value="BREAST CANCER TYPE 1 SUSCEPTIBILITY PROTEIN BRCA1"/>
    <property type="match status" value="1"/>
</dbReference>
<feature type="region of interest" description="Disordered" evidence="18">
    <location>
        <begin position="518"/>
        <end position="570"/>
    </location>
</feature>
<feature type="compositionally biased region" description="Low complexity" evidence="18">
    <location>
        <begin position="348"/>
        <end position="364"/>
    </location>
</feature>
<evidence type="ECO:0000256" key="16">
    <source>
        <dbReference type="ARBA" id="ARBA00023242"/>
    </source>
</evidence>
<dbReference type="InterPro" id="IPR013083">
    <property type="entry name" value="Znf_RING/FYVE/PHD"/>
</dbReference>
<evidence type="ECO:0000256" key="6">
    <source>
        <dbReference type="ARBA" id="ARBA00022763"/>
    </source>
</evidence>
<dbReference type="GO" id="GO:0031436">
    <property type="term" value="C:BRCA1-BARD1 complex"/>
    <property type="evidence" value="ECO:0007669"/>
    <property type="project" value="TreeGrafter"/>
</dbReference>
<organism evidence="21 22">
    <name type="scientific">Temnothorax longispinosus</name>
    <dbReference type="NCBI Taxonomy" id="300112"/>
    <lineage>
        <taxon>Eukaryota</taxon>
        <taxon>Metazoa</taxon>
        <taxon>Ecdysozoa</taxon>
        <taxon>Arthropoda</taxon>
        <taxon>Hexapoda</taxon>
        <taxon>Insecta</taxon>
        <taxon>Pterygota</taxon>
        <taxon>Neoptera</taxon>
        <taxon>Endopterygota</taxon>
        <taxon>Hymenoptera</taxon>
        <taxon>Apocrita</taxon>
        <taxon>Aculeata</taxon>
        <taxon>Formicoidea</taxon>
        <taxon>Formicidae</taxon>
        <taxon>Myrmicinae</taxon>
        <taxon>Temnothorax</taxon>
    </lineage>
</organism>
<dbReference type="EMBL" id="QBLH01002046">
    <property type="protein sequence ID" value="TGZ49988.1"/>
    <property type="molecule type" value="Genomic_DNA"/>
</dbReference>
<dbReference type="GO" id="GO:0006633">
    <property type="term" value="P:fatty acid biosynthetic process"/>
    <property type="evidence" value="ECO:0007669"/>
    <property type="project" value="UniProtKB-KW"/>
</dbReference>
<dbReference type="InterPro" id="IPR017907">
    <property type="entry name" value="Znf_RING_CS"/>
</dbReference>
<dbReference type="PRINTS" id="PR00493">
    <property type="entry name" value="BRSTCANCERI"/>
</dbReference>
<dbReference type="PANTHER" id="PTHR13763:SF0">
    <property type="entry name" value="BREAST CANCER TYPE 1 SUSCEPTIBILITY PROTEIN"/>
    <property type="match status" value="1"/>
</dbReference>
<evidence type="ECO:0000256" key="13">
    <source>
        <dbReference type="ARBA" id="ARBA00023160"/>
    </source>
</evidence>
<feature type="compositionally biased region" description="Basic and acidic residues" evidence="18">
    <location>
        <begin position="773"/>
        <end position="791"/>
    </location>
</feature>
<feature type="region of interest" description="Disordered" evidence="18">
    <location>
        <begin position="1134"/>
        <end position="1163"/>
    </location>
</feature>
<feature type="compositionally biased region" description="Basic and acidic residues" evidence="18">
    <location>
        <begin position="248"/>
        <end position="276"/>
    </location>
</feature>
<dbReference type="PROSITE" id="PS50089">
    <property type="entry name" value="ZF_RING_2"/>
    <property type="match status" value="1"/>
</dbReference>
<feature type="region of interest" description="Disordered" evidence="18">
    <location>
        <begin position="426"/>
        <end position="451"/>
    </location>
</feature>
<evidence type="ECO:0000256" key="14">
    <source>
        <dbReference type="ARBA" id="ARBA00023172"/>
    </source>
</evidence>
<keyword evidence="3" id="KW-0444">Lipid biosynthesis</keyword>
<protein>
    <submittedName>
        <fullName evidence="21">Breast cancer type 1 susceptibility protein-like protein</fullName>
    </submittedName>
</protein>
<evidence type="ECO:0000256" key="2">
    <source>
        <dbReference type="ARBA" id="ARBA00022499"/>
    </source>
</evidence>
<dbReference type="Proteomes" id="UP000310200">
    <property type="component" value="Unassembled WGS sequence"/>
</dbReference>
<feature type="domain" description="RING-type" evidence="19">
    <location>
        <begin position="26"/>
        <end position="65"/>
    </location>
</feature>
<keyword evidence="13" id="KW-0275">Fatty acid biosynthesis</keyword>
<evidence type="ECO:0000313" key="21">
    <source>
        <dbReference type="EMBL" id="TGZ49988.1"/>
    </source>
</evidence>
<feature type="compositionally biased region" description="Polar residues" evidence="18">
    <location>
        <begin position="1201"/>
        <end position="1211"/>
    </location>
</feature>
<dbReference type="FunFam" id="3.40.50.10190:FF:000006">
    <property type="entry name" value="Breast cancer type 1 susceptibility protein homolog"/>
    <property type="match status" value="1"/>
</dbReference>
<evidence type="ECO:0000256" key="10">
    <source>
        <dbReference type="ARBA" id="ARBA00022990"/>
    </source>
</evidence>
<keyword evidence="5" id="KW-0677">Repeat</keyword>
<feature type="region of interest" description="Disordered" evidence="18">
    <location>
        <begin position="1185"/>
        <end position="1211"/>
    </location>
</feature>
<dbReference type="SMART" id="SM00184">
    <property type="entry name" value="RING"/>
    <property type="match status" value="1"/>
</dbReference>
<feature type="region of interest" description="Disordered" evidence="18">
    <location>
        <begin position="920"/>
        <end position="984"/>
    </location>
</feature>
<name>A0A4S2KQ25_9HYME</name>
<dbReference type="SUPFAM" id="SSF52113">
    <property type="entry name" value="BRCT domain"/>
    <property type="match status" value="2"/>
</dbReference>
<feature type="compositionally biased region" description="Polar residues" evidence="18">
    <location>
        <begin position="550"/>
        <end position="568"/>
    </location>
</feature>
<evidence type="ECO:0000256" key="3">
    <source>
        <dbReference type="ARBA" id="ARBA00022516"/>
    </source>
</evidence>
<feature type="compositionally biased region" description="Polar residues" evidence="18">
    <location>
        <begin position="521"/>
        <end position="535"/>
    </location>
</feature>
<feature type="domain" description="BRCT" evidence="20">
    <location>
        <begin position="1657"/>
        <end position="1754"/>
    </location>
</feature>
<feature type="compositionally biased region" description="Basic and acidic residues" evidence="18">
    <location>
        <begin position="745"/>
        <end position="758"/>
    </location>
</feature>
<keyword evidence="22" id="KW-1185">Reference proteome</keyword>
<keyword evidence="16" id="KW-0539">Nucleus</keyword>
<proteinExistence type="predicted"/>
<dbReference type="PROSITE" id="PS50172">
    <property type="entry name" value="BRCT"/>
    <property type="match status" value="2"/>
</dbReference>
<keyword evidence="10" id="KW-0007">Acetylation</keyword>
<dbReference type="Pfam" id="PF00533">
    <property type="entry name" value="BRCT"/>
    <property type="match status" value="1"/>
</dbReference>
<gene>
    <name evidence="21" type="ORF">DBV15_11590</name>
</gene>
<dbReference type="InterPro" id="IPR001841">
    <property type="entry name" value="Znf_RING"/>
</dbReference>
<dbReference type="GO" id="GO:0008270">
    <property type="term" value="F:zinc ion binding"/>
    <property type="evidence" value="ECO:0007669"/>
    <property type="project" value="UniProtKB-KW"/>
</dbReference>
<dbReference type="InterPro" id="IPR001357">
    <property type="entry name" value="BRCT_dom"/>
</dbReference>
<feature type="compositionally biased region" description="Polar residues" evidence="18">
    <location>
        <begin position="139"/>
        <end position="158"/>
    </location>
</feature>
<feature type="compositionally biased region" description="Basic and acidic residues" evidence="18">
    <location>
        <begin position="122"/>
        <end position="137"/>
    </location>
</feature>
<dbReference type="InterPro" id="IPR036420">
    <property type="entry name" value="BRCT_dom_sf"/>
</dbReference>
<reference evidence="21 22" key="1">
    <citation type="journal article" date="2019" name="Philos. Trans. R. Soc. Lond., B, Biol. Sci.">
        <title>Ant behaviour and brain gene expression of defending hosts depend on the ecological success of the intruding social parasite.</title>
        <authorList>
            <person name="Kaur R."/>
            <person name="Stoldt M."/>
            <person name="Jongepier E."/>
            <person name="Feldmeyer B."/>
            <person name="Menzel F."/>
            <person name="Bornberg-Bauer E."/>
            <person name="Foitzik S."/>
        </authorList>
    </citation>
    <scope>NUCLEOTIDE SEQUENCE [LARGE SCALE GENOMIC DNA]</scope>
    <source>
        <tissue evidence="21">Whole body</tissue>
    </source>
</reference>
<evidence type="ECO:0000256" key="1">
    <source>
        <dbReference type="ARBA" id="ARBA00004123"/>
    </source>
</evidence>
<evidence type="ECO:0000256" key="17">
    <source>
        <dbReference type="PROSITE-ProRule" id="PRU00175"/>
    </source>
</evidence>
<feature type="region of interest" description="Disordered" evidence="18">
    <location>
        <begin position="1329"/>
        <end position="1350"/>
    </location>
</feature>
<dbReference type="PROSITE" id="PS00518">
    <property type="entry name" value="ZF_RING_1"/>
    <property type="match status" value="1"/>
</dbReference>
<evidence type="ECO:0000259" key="20">
    <source>
        <dbReference type="PROSITE" id="PS50172"/>
    </source>
</evidence>
<keyword evidence="11" id="KW-0443">Lipid metabolism</keyword>
<keyword evidence="14" id="KW-0233">DNA recombination</keyword>